<dbReference type="GO" id="GO:0005509">
    <property type="term" value="F:calcium ion binding"/>
    <property type="evidence" value="ECO:0007669"/>
    <property type="project" value="InterPro"/>
</dbReference>
<dbReference type="PROSITE" id="PS00107">
    <property type="entry name" value="PROTEIN_KINASE_ATP"/>
    <property type="match status" value="1"/>
</dbReference>
<name>A0A976FG08_BRELC</name>
<dbReference type="CDD" id="cd00821">
    <property type="entry name" value="PH"/>
    <property type="match status" value="1"/>
</dbReference>
<dbReference type="InterPro" id="IPR050205">
    <property type="entry name" value="CDPK_Ser/Thr_kinases"/>
</dbReference>
<dbReference type="SMART" id="SM00233">
    <property type="entry name" value="PH"/>
    <property type="match status" value="1"/>
</dbReference>
<dbReference type="AlphaFoldDB" id="A0A976FG08"/>
<accession>A0A976FG08</accession>
<proteinExistence type="inferred from homology"/>
<organism evidence="14 15">
    <name type="scientific">Bremia lactucae</name>
    <name type="common">Lettuce downy mildew</name>
    <dbReference type="NCBI Taxonomy" id="4779"/>
    <lineage>
        <taxon>Eukaryota</taxon>
        <taxon>Sar</taxon>
        <taxon>Stramenopiles</taxon>
        <taxon>Oomycota</taxon>
        <taxon>Peronosporomycetes</taxon>
        <taxon>Peronosporales</taxon>
        <taxon>Peronosporaceae</taxon>
        <taxon>Bremia</taxon>
    </lineage>
</organism>
<dbReference type="GO" id="GO:0004674">
    <property type="term" value="F:protein serine/threonine kinase activity"/>
    <property type="evidence" value="ECO:0007669"/>
    <property type="project" value="UniProtKB-KW"/>
</dbReference>
<dbReference type="InterPro" id="IPR001849">
    <property type="entry name" value="PH_domain"/>
</dbReference>
<dbReference type="FunFam" id="1.10.510.10:FF:000571">
    <property type="entry name" value="Maternal embryonic leucine zipper kinase"/>
    <property type="match status" value="1"/>
</dbReference>
<feature type="domain" description="PH" evidence="11">
    <location>
        <begin position="91"/>
        <end position="200"/>
    </location>
</feature>
<evidence type="ECO:0000256" key="9">
    <source>
        <dbReference type="PROSITE-ProRule" id="PRU10141"/>
    </source>
</evidence>
<evidence type="ECO:0000256" key="2">
    <source>
        <dbReference type="ARBA" id="ARBA00022527"/>
    </source>
</evidence>
<dbReference type="PANTHER" id="PTHR24349">
    <property type="entry name" value="SERINE/THREONINE-PROTEIN KINASE"/>
    <property type="match status" value="1"/>
</dbReference>
<dbReference type="Pfam" id="PF00069">
    <property type="entry name" value="Pkinase"/>
    <property type="match status" value="1"/>
</dbReference>
<keyword evidence="7 9" id="KW-0067">ATP-binding</keyword>
<dbReference type="PROSITE" id="PS50003">
    <property type="entry name" value="PH_DOMAIN"/>
    <property type="match status" value="1"/>
</dbReference>
<dbReference type="PROSITE" id="PS50011">
    <property type="entry name" value="PROTEIN_KINASE_DOM"/>
    <property type="match status" value="1"/>
</dbReference>
<dbReference type="Proteomes" id="UP000294530">
    <property type="component" value="Unassembled WGS sequence"/>
</dbReference>
<dbReference type="InterPro" id="IPR011993">
    <property type="entry name" value="PH-like_dom_sf"/>
</dbReference>
<dbReference type="GeneID" id="94350633"/>
<evidence type="ECO:0000259" key="12">
    <source>
        <dbReference type="PROSITE" id="PS50011"/>
    </source>
</evidence>
<feature type="domain" description="EF-hand" evidence="13">
    <location>
        <begin position="563"/>
        <end position="598"/>
    </location>
</feature>
<dbReference type="InterPro" id="IPR011992">
    <property type="entry name" value="EF-hand-dom_pair"/>
</dbReference>
<comment type="caution">
    <text evidence="14">The sequence shown here is derived from an EMBL/GenBank/DDBJ whole genome shotgun (WGS) entry which is preliminary data.</text>
</comment>
<dbReference type="InterPro" id="IPR008271">
    <property type="entry name" value="Ser/Thr_kinase_AS"/>
</dbReference>
<gene>
    <name evidence="14" type="ORF">CCR75_006897</name>
</gene>
<evidence type="ECO:0000256" key="3">
    <source>
        <dbReference type="ARBA" id="ARBA00022679"/>
    </source>
</evidence>
<keyword evidence="5" id="KW-0418">Kinase</keyword>
<evidence type="ECO:0000256" key="8">
    <source>
        <dbReference type="ARBA" id="ARBA00024334"/>
    </source>
</evidence>
<evidence type="ECO:0000256" key="6">
    <source>
        <dbReference type="ARBA" id="ARBA00022837"/>
    </source>
</evidence>
<evidence type="ECO:0000313" key="14">
    <source>
        <dbReference type="EMBL" id="TDH65689.1"/>
    </source>
</evidence>
<keyword evidence="15" id="KW-1185">Reference proteome</keyword>
<feature type="domain" description="Protein kinase" evidence="12">
    <location>
        <begin position="208"/>
        <end position="471"/>
    </location>
</feature>
<dbReference type="RefSeq" id="XP_067815188.1">
    <property type="nucleotide sequence ID" value="XM_067964962.1"/>
</dbReference>
<protein>
    <recommendedName>
        <fullName evidence="16">Calmodulin</fullName>
    </recommendedName>
</protein>
<feature type="region of interest" description="Disordered" evidence="10">
    <location>
        <begin position="44"/>
        <end position="72"/>
    </location>
</feature>
<dbReference type="PROSITE" id="PS00018">
    <property type="entry name" value="EF_HAND_1"/>
    <property type="match status" value="1"/>
</dbReference>
<dbReference type="PROSITE" id="PS50222">
    <property type="entry name" value="EF_HAND_2"/>
    <property type="match status" value="1"/>
</dbReference>
<keyword evidence="6" id="KW-0106">Calcium</keyword>
<feature type="region of interest" description="Disordered" evidence="10">
    <location>
        <begin position="1"/>
        <end position="25"/>
    </location>
</feature>
<dbReference type="OrthoDB" id="40902at2759"/>
<dbReference type="CDD" id="cd05117">
    <property type="entry name" value="STKc_CAMK"/>
    <property type="match status" value="1"/>
</dbReference>
<feature type="compositionally biased region" description="Basic and acidic residues" evidence="10">
    <location>
        <begin position="13"/>
        <end position="25"/>
    </location>
</feature>
<dbReference type="SMART" id="SM00220">
    <property type="entry name" value="S_TKc"/>
    <property type="match status" value="1"/>
</dbReference>
<dbReference type="InterPro" id="IPR000719">
    <property type="entry name" value="Prot_kinase_dom"/>
</dbReference>
<comment type="cofactor">
    <cofactor evidence="1">
        <name>Mg(2+)</name>
        <dbReference type="ChEBI" id="CHEBI:18420"/>
    </cofactor>
</comment>
<evidence type="ECO:0000259" key="11">
    <source>
        <dbReference type="PROSITE" id="PS50003"/>
    </source>
</evidence>
<dbReference type="KEGG" id="blac:94350633"/>
<evidence type="ECO:0008006" key="16">
    <source>
        <dbReference type="Google" id="ProtNLM"/>
    </source>
</evidence>
<dbReference type="InterPro" id="IPR002048">
    <property type="entry name" value="EF_hand_dom"/>
</dbReference>
<feature type="binding site" evidence="9">
    <location>
        <position position="237"/>
    </location>
    <ligand>
        <name>ATP</name>
        <dbReference type="ChEBI" id="CHEBI:30616"/>
    </ligand>
</feature>
<dbReference type="SUPFAM" id="SSF56112">
    <property type="entry name" value="Protein kinase-like (PK-like)"/>
    <property type="match status" value="1"/>
</dbReference>
<dbReference type="SUPFAM" id="SSF50729">
    <property type="entry name" value="PH domain-like"/>
    <property type="match status" value="1"/>
</dbReference>
<dbReference type="Gene3D" id="1.10.510.10">
    <property type="entry name" value="Transferase(Phosphotransferase) domain 1"/>
    <property type="match status" value="1"/>
</dbReference>
<dbReference type="EMBL" id="SHOA02000013">
    <property type="protein sequence ID" value="TDH65689.1"/>
    <property type="molecule type" value="Genomic_DNA"/>
</dbReference>
<evidence type="ECO:0000256" key="7">
    <source>
        <dbReference type="ARBA" id="ARBA00022840"/>
    </source>
</evidence>
<dbReference type="GO" id="GO:0005524">
    <property type="term" value="F:ATP binding"/>
    <property type="evidence" value="ECO:0007669"/>
    <property type="project" value="UniProtKB-UniRule"/>
</dbReference>
<evidence type="ECO:0000259" key="13">
    <source>
        <dbReference type="PROSITE" id="PS50222"/>
    </source>
</evidence>
<evidence type="ECO:0000256" key="1">
    <source>
        <dbReference type="ARBA" id="ARBA00001946"/>
    </source>
</evidence>
<reference evidence="14 15" key="1">
    <citation type="journal article" date="2021" name="Genome Biol.">
        <title>AFLAP: assembly-free linkage analysis pipeline using k-mers from genome sequencing data.</title>
        <authorList>
            <person name="Fletcher K."/>
            <person name="Zhang L."/>
            <person name="Gil J."/>
            <person name="Han R."/>
            <person name="Cavanaugh K."/>
            <person name="Michelmore R."/>
        </authorList>
    </citation>
    <scope>NUCLEOTIDE SEQUENCE [LARGE SCALE GENOMIC DNA]</scope>
    <source>
        <strain evidence="14 15">SF5</strain>
    </source>
</reference>
<comment type="similarity">
    <text evidence="8">Belongs to the protein kinase superfamily. Ser/Thr protein kinase family. CDPK subfamily.</text>
</comment>
<evidence type="ECO:0000313" key="15">
    <source>
        <dbReference type="Proteomes" id="UP000294530"/>
    </source>
</evidence>
<dbReference type="PROSITE" id="PS00108">
    <property type="entry name" value="PROTEIN_KINASE_ST"/>
    <property type="match status" value="1"/>
</dbReference>
<sequence>MTVPAEEYSSQEFMEKELSSGSTLHRESEKSALRRWWQCNHNRSSENGSRLAAGHEAFSSTTSESDHRSRQLSIPHTVTEKNGGQELWVKAPVVSGSLEKRGFRWRKKWKVRFVELNGRQLAYYEDSSKIHRPTTATANRSKKNRTLKMNVEITADAVLTDVDALTLSITPAQKAMPWVLRAKDAATKRRWLVALSDCIDILVWLRHYQVGAVVGVGGNGVVQELEDKRDGTVFAVKVLDVAKFRHREQAVAEIEIMRSITNNITHPNLVKIHKVYEELQKVYIVQEMCTGGELYDRIVQRGKLSEQDAANILQQLMSALEALHQHNILHLDIKPENILFSSKEPDSKIILTDFGLARIINGKQHPLGQDRPMAGTVGYIAPEVISSHVYSEAADVFGAGVILYILLVGRPPFYGDSEVEVLSKTARGDYSFDPKVWKHVSESAKQLVARMLEMHAQERITVKEVLAHPWITRQGSTSSSESDEERGLTTSMITRLQQFSLDRKSQNMGSFMASMLLDDNEADFQTLVDEKTIELVIRQLSVDGNNRLPLDGAHVILKGIGLSPYMDEKAFVQFLDQNHDGFIDASDFCASVRAVRNHHESFAKIVFSAIQLINFDDKSDLNVEDIKAPALTRQHFAKAFDKLECPKSLAEVFYKCMDENLDAKSLDNSSMPKVSSWSVTEDEFATLLTQFSFLGMLFMQTAKANVISIVKTHSGNDMPRISEDMSSSRSKK</sequence>
<dbReference type="InterPro" id="IPR017441">
    <property type="entry name" value="Protein_kinase_ATP_BS"/>
</dbReference>
<dbReference type="Gene3D" id="2.30.29.30">
    <property type="entry name" value="Pleckstrin-homology domain (PH domain)/Phosphotyrosine-binding domain (PTB)"/>
    <property type="match status" value="1"/>
</dbReference>
<evidence type="ECO:0000256" key="10">
    <source>
        <dbReference type="SAM" id="MobiDB-lite"/>
    </source>
</evidence>
<dbReference type="InterPro" id="IPR018247">
    <property type="entry name" value="EF_Hand_1_Ca_BS"/>
</dbReference>
<dbReference type="SUPFAM" id="SSF47473">
    <property type="entry name" value="EF-hand"/>
    <property type="match status" value="1"/>
</dbReference>
<dbReference type="InterPro" id="IPR011009">
    <property type="entry name" value="Kinase-like_dom_sf"/>
</dbReference>
<keyword evidence="2" id="KW-0723">Serine/threonine-protein kinase</keyword>
<keyword evidence="4 9" id="KW-0547">Nucleotide-binding</keyword>
<evidence type="ECO:0000256" key="5">
    <source>
        <dbReference type="ARBA" id="ARBA00022777"/>
    </source>
</evidence>
<keyword evidence="3" id="KW-0808">Transferase</keyword>
<evidence type="ECO:0000256" key="4">
    <source>
        <dbReference type="ARBA" id="ARBA00022741"/>
    </source>
</evidence>